<dbReference type="InterPro" id="IPR014716">
    <property type="entry name" value="Fibrinogen_a/b/g_C_1"/>
</dbReference>
<organism evidence="3 4">
    <name type="scientific">Biomphalaria glabrata</name>
    <name type="common">Bloodfluke planorb</name>
    <name type="synonym">Freshwater snail</name>
    <dbReference type="NCBI Taxonomy" id="6526"/>
    <lineage>
        <taxon>Eukaryota</taxon>
        <taxon>Metazoa</taxon>
        <taxon>Spiralia</taxon>
        <taxon>Lophotrochozoa</taxon>
        <taxon>Mollusca</taxon>
        <taxon>Gastropoda</taxon>
        <taxon>Heterobranchia</taxon>
        <taxon>Euthyneura</taxon>
        <taxon>Panpulmonata</taxon>
        <taxon>Hygrophila</taxon>
        <taxon>Lymnaeoidea</taxon>
        <taxon>Planorbidae</taxon>
        <taxon>Biomphalaria</taxon>
    </lineage>
</organism>
<dbReference type="RefSeq" id="XP_013080276.2">
    <property type="nucleotide sequence ID" value="XM_013224822.2"/>
</dbReference>
<keyword evidence="1" id="KW-0732">Signal</keyword>
<dbReference type="Gene3D" id="3.90.215.10">
    <property type="entry name" value="Gamma Fibrinogen, chain A, domain 1"/>
    <property type="match status" value="1"/>
</dbReference>
<dbReference type="VEuPathDB" id="VectorBase:BGLAX_037897"/>
<dbReference type="OrthoDB" id="6046013at2759"/>
<dbReference type="SMART" id="SM00186">
    <property type="entry name" value="FBG"/>
    <property type="match status" value="1"/>
</dbReference>
<feature type="domain" description="Fibrinogen C-terminal" evidence="2">
    <location>
        <begin position="193"/>
        <end position="419"/>
    </location>
</feature>
<evidence type="ECO:0000259" key="2">
    <source>
        <dbReference type="PROSITE" id="PS51406"/>
    </source>
</evidence>
<dbReference type="PANTHER" id="PTHR19143:SF444">
    <property type="entry name" value="PROTEIN SCABROUS"/>
    <property type="match status" value="1"/>
</dbReference>
<dbReference type="GO" id="GO:0005615">
    <property type="term" value="C:extracellular space"/>
    <property type="evidence" value="ECO:0007669"/>
    <property type="project" value="TreeGrafter"/>
</dbReference>
<reference evidence="3" key="2">
    <citation type="submission" date="2013-03" db="EMBL/GenBank/DDBJ databases">
        <title>Sequence assembly of the Biomphalaria glabrata genome version 4.3.</title>
        <authorList>
            <person name="Warren W."/>
            <person name="Wilson R.K."/>
            <person name="Hillier L.W."/>
            <person name="Minx P."/>
        </authorList>
    </citation>
    <scope>NUCLEOTIDE SEQUENCE</scope>
    <source>
        <strain evidence="3">BB02</strain>
    </source>
</reference>
<protein>
    <recommendedName>
        <fullName evidence="2">Fibrinogen C-terminal domain-containing protein</fullName>
    </recommendedName>
</protein>
<proteinExistence type="predicted"/>
<evidence type="ECO:0000313" key="4">
    <source>
        <dbReference type="Proteomes" id="UP000076420"/>
    </source>
</evidence>
<evidence type="ECO:0000313" key="3">
    <source>
        <dbReference type="EnsemblMetazoa" id="BGLB000141-PA"/>
    </source>
</evidence>
<dbReference type="EnsemblMetazoa" id="BGLB000141-RB">
    <property type="protein sequence ID" value="BGLB000141-PB"/>
    <property type="gene ID" value="BGLB000141"/>
</dbReference>
<dbReference type="AlphaFoldDB" id="A0A182YTZ8"/>
<feature type="chain" id="PRO_5014534570" description="Fibrinogen C-terminal domain-containing protein" evidence="1">
    <location>
        <begin position="21"/>
        <end position="424"/>
    </location>
</feature>
<dbReference type="STRING" id="6526.A0A182YTZ8"/>
<dbReference type="InterPro" id="IPR002181">
    <property type="entry name" value="Fibrinogen_a/b/g_C_dom"/>
</dbReference>
<dbReference type="KEGG" id="bgt:106065904"/>
<reference evidence="3" key="3">
    <citation type="submission" date="2020-05" db="UniProtKB">
        <authorList>
            <consortium name="EnsemblMetazoa"/>
        </authorList>
    </citation>
    <scope>IDENTIFICATION</scope>
    <source>
        <strain evidence="3">BB02</strain>
    </source>
</reference>
<sequence length="424" mass="46947">MDFLKKAVIFLLTACFYVSAEKVTAEIAALPQKIRIGLTTDFSIRCLAIPNQHDTGLSKILTLSIKKVQNDVPVTLAVVTPLSAANVMPEARAAKAHGALDHSTNYLNISWKNPESDLAGEYICEGIGVEASGKNIAFSDSIFVSYEYASTEEYVSTLFQLHKELDQSQAKLKAAYTAGNKTQSELVETQTRLSRRQLPDDCIPVVSNATGCDDPKLTVGYHILEIVPKDGLGPIKVLCHVRIQGEGWIVFQKRFDGSVDFYRNFRDYEVGFGTVSPTTEYWLGLENLRRLLVDNGDENGLRVDMTERGTAFNFTRIYPIFRVGPGDGYTLIADGYSDGGKGLSENSGAKFSTYDNDHSLGCPSSLRLAGWWFHEGCGFVNLNGLWGLASGEASMFWYEIYNHPTHSMQATEMKFRPFPSPVRV</sequence>
<gene>
    <name evidence="3" type="primary">106065904</name>
</gene>
<name>A0A182YTZ8_BIOGL</name>
<dbReference type="Proteomes" id="UP000076420">
    <property type="component" value="Unassembled WGS sequence"/>
</dbReference>
<accession>A0A182YTZ8</accession>
<dbReference type="InterPro" id="IPR050373">
    <property type="entry name" value="Fibrinogen_C-term_domain"/>
</dbReference>
<dbReference type="SUPFAM" id="SSF56496">
    <property type="entry name" value="Fibrinogen C-terminal domain-like"/>
    <property type="match status" value="1"/>
</dbReference>
<dbReference type="EnsemblMetazoa" id="BGLB000141-RA">
    <property type="protein sequence ID" value="BGLB000141-PA"/>
    <property type="gene ID" value="BGLB000141"/>
</dbReference>
<dbReference type="PROSITE" id="PS51406">
    <property type="entry name" value="FIBRINOGEN_C_2"/>
    <property type="match status" value="1"/>
</dbReference>
<feature type="signal peptide" evidence="1">
    <location>
        <begin position="1"/>
        <end position="20"/>
    </location>
</feature>
<dbReference type="VEuPathDB" id="VectorBase:BGLB000141"/>
<dbReference type="InterPro" id="IPR036056">
    <property type="entry name" value="Fibrinogen-like_C"/>
</dbReference>
<dbReference type="PANTHER" id="PTHR19143">
    <property type="entry name" value="FIBRINOGEN/TENASCIN/ANGIOPOEITIN"/>
    <property type="match status" value="1"/>
</dbReference>
<reference evidence="3" key="1">
    <citation type="journal article" date="2004" name="J. Parasitol.">
        <title>The mitochondrial genome of Biomphalaria glabrata (Gastropoda: Basommatophora), intermediate host of Schistosoma mansoni.</title>
        <authorList>
            <person name="DeJong R.J."/>
            <person name="Emery A.M."/>
            <person name="Adema C.M."/>
        </authorList>
    </citation>
    <scope>NUCLEOTIDE SEQUENCE</scope>
    <source>
        <strain evidence="3">BB02</strain>
    </source>
</reference>
<evidence type="ECO:0000256" key="1">
    <source>
        <dbReference type="SAM" id="SignalP"/>
    </source>
</evidence>
<dbReference type="Pfam" id="PF00147">
    <property type="entry name" value="Fibrinogen_C"/>
    <property type="match status" value="1"/>
</dbReference>